<sequence>MPGATWPWKDHSSYFTRGSESLFSIGDIASGHGDALARDHMTAPHRGSYWLPDPIDPRLSGQQRVVTSIEKEH</sequence>
<accession>X8BE27</accession>
<evidence type="ECO:0000313" key="1">
    <source>
        <dbReference type="EMBL" id="EUA42119.1"/>
    </source>
</evidence>
<name>X8BE27_MYCXE</name>
<proteinExistence type="predicted"/>
<gene>
    <name evidence="1" type="ORF">I553_5979</name>
</gene>
<dbReference type="PATRIC" id="fig|1299334.3.peg.4144"/>
<organism evidence="1">
    <name type="scientific">Mycobacterium xenopi 4042</name>
    <dbReference type="NCBI Taxonomy" id="1299334"/>
    <lineage>
        <taxon>Bacteria</taxon>
        <taxon>Bacillati</taxon>
        <taxon>Actinomycetota</taxon>
        <taxon>Actinomycetes</taxon>
        <taxon>Mycobacteriales</taxon>
        <taxon>Mycobacteriaceae</taxon>
        <taxon>Mycobacterium</taxon>
    </lineage>
</organism>
<dbReference type="AlphaFoldDB" id="X8BE27"/>
<comment type="caution">
    <text evidence="1">The sequence shown here is derived from an EMBL/GenBank/DDBJ whole genome shotgun (WGS) entry which is preliminary data.</text>
</comment>
<dbReference type="EMBL" id="JAOB01000042">
    <property type="protein sequence ID" value="EUA42119.1"/>
    <property type="molecule type" value="Genomic_DNA"/>
</dbReference>
<protein>
    <submittedName>
        <fullName evidence="1">Uncharacterized protein</fullName>
    </submittedName>
</protein>
<reference evidence="1" key="1">
    <citation type="submission" date="2014-01" db="EMBL/GenBank/DDBJ databases">
        <authorList>
            <person name="Brown-Elliot B."/>
            <person name="Wallace R."/>
            <person name="Lenaerts A."/>
            <person name="Ordway D."/>
            <person name="DeGroote M.A."/>
            <person name="Parker T."/>
            <person name="Sizemore C."/>
            <person name="Tallon L.J."/>
            <person name="Sadzewicz L.K."/>
            <person name="Sengamalay N."/>
            <person name="Fraser C.M."/>
            <person name="Hine E."/>
            <person name="Shefchek K.A."/>
            <person name="Das S.P."/>
            <person name="Tettelin H."/>
        </authorList>
    </citation>
    <scope>NUCLEOTIDE SEQUENCE [LARGE SCALE GENOMIC DNA]</scope>
    <source>
        <strain evidence="1">4042</strain>
    </source>
</reference>